<dbReference type="Proteomes" id="UP000309215">
    <property type="component" value="Unassembled WGS sequence"/>
</dbReference>
<reference evidence="1 2" key="1">
    <citation type="submission" date="2019-04" db="EMBL/GenBank/DDBJ databases">
        <authorList>
            <person name="Li Y."/>
            <person name="Wang J."/>
        </authorList>
    </citation>
    <scope>NUCLEOTIDE SEQUENCE [LARGE SCALE GENOMIC DNA]</scope>
    <source>
        <strain evidence="1 2">DSM 14668</strain>
    </source>
</reference>
<dbReference type="EMBL" id="SSMQ01000110">
    <property type="protein sequence ID" value="TKC94183.1"/>
    <property type="molecule type" value="Genomic_DNA"/>
</dbReference>
<name>A0A4U1IK61_9BACT</name>
<sequence>MYNGTSNHSYAPDAQIMVAGFEDVHDPNSALVQSVIEFDASEMAMCAERSVKAGQLRFTVTLLNVTMTSSKDYFDMQSLEARLDVSVEPRAD</sequence>
<gene>
    <name evidence="1" type="ORF">E8A74_48470</name>
</gene>
<evidence type="ECO:0000313" key="2">
    <source>
        <dbReference type="Proteomes" id="UP000309215"/>
    </source>
</evidence>
<proteinExistence type="predicted"/>
<comment type="caution">
    <text evidence="1">The sequence shown here is derived from an EMBL/GenBank/DDBJ whole genome shotgun (WGS) entry which is preliminary data.</text>
</comment>
<accession>A0A4U1IK61</accession>
<organism evidence="1 2">
    <name type="scientific">Polyangium fumosum</name>
    <dbReference type="NCBI Taxonomy" id="889272"/>
    <lineage>
        <taxon>Bacteria</taxon>
        <taxon>Pseudomonadati</taxon>
        <taxon>Myxococcota</taxon>
        <taxon>Polyangia</taxon>
        <taxon>Polyangiales</taxon>
        <taxon>Polyangiaceae</taxon>
        <taxon>Polyangium</taxon>
    </lineage>
</organism>
<dbReference type="RefSeq" id="WP_136936005.1">
    <property type="nucleotide sequence ID" value="NZ_SSMQ01000110.1"/>
</dbReference>
<dbReference type="AlphaFoldDB" id="A0A4U1IK61"/>
<keyword evidence="2" id="KW-1185">Reference proteome</keyword>
<evidence type="ECO:0000313" key="1">
    <source>
        <dbReference type="EMBL" id="TKC94183.1"/>
    </source>
</evidence>
<protein>
    <submittedName>
        <fullName evidence="1">Uncharacterized protein</fullName>
    </submittedName>
</protein>